<dbReference type="EMBL" id="JACHGT010000001">
    <property type="protein sequence ID" value="MBB6032193.1"/>
    <property type="molecule type" value="Genomic_DNA"/>
</dbReference>
<dbReference type="GO" id="GO:0006654">
    <property type="term" value="P:phosphatidic acid biosynthetic process"/>
    <property type="evidence" value="ECO:0007669"/>
    <property type="project" value="TreeGrafter"/>
</dbReference>
<gene>
    <name evidence="7" type="ORF">HNR73_000035</name>
</gene>
<protein>
    <submittedName>
        <fullName evidence="7">1-acyl-sn-glycerol-3-phosphate acyltransferase</fullName>
    </submittedName>
</protein>
<keyword evidence="2" id="KW-0444">Lipid biosynthesis</keyword>
<dbReference type="InterPro" id="IPR002123">
    <property type="entry name" value="Plipid/glycerol_acylTrfase"/>
</dbReference>
<accession>A0A841FAY2</accession>
<dbReference type="SUPFAM" id="SSF69593">
    <property type="entry name" value="Glycerol-3-phosphate (1)-acyltransferase"/>
    <property type="match status" value="1"/>
</dbReference>
<dbReference type="AlphaFoldDB" id="A0A841FAY2"/>
<dbReference type="Pfam" id="PF01553">
    <property type="entry name" value="Acyltransferase"/>
    <property type="match status" value="1"/>
</dbReference>
<dbReference type="PANTHER" id="PTHR10434:SF64">
    <property type="entry name" value="1-ACYL-SN-GLYCEROL-3-PHOSPHATE ACYLTRANSFERASE-RELATED"/>
    <property type="match status" value="1"/>
</dbReference>
<reference evidence="7 8" key="1">
    <citation type="submission" date="2020-08" db="EMBL/GenBank/DDBJ databases">
        <title>Genomic Encyclopedia of Type Strains, Phase IV (KMG-IV): sequencing the most valuable type-strain genomes for metagenomic binning, comparative biology and taxonomic classification.</title>
        <authorList>
            <person name="Goeker M."/>
        </authorList>
    </citation>
    <scope>NUCLEOTIDE SEQUENCE [LARGE SCALE GENOMIC DNA]</scope>
    <source>
        <strain evidence="7 8">YIM 65646</strain>
    </source>
</reference>
<proteinExistence type="predicted"/>
<evidence type="ECO:0000259" key="6">
    <source>
        <dbReference type="SMART" id="SM00563"/>
    </source>
</evidence>
<feature type="domain" description="Phospholipid/glycerol acyltransferase" evidence="6">
    <location>
        <begin position="81"/>
        <end position="197"/>
    </location>
</feature>
<evidence type="ECO:0000256" key="2">
    <source>
        <dbReference type="ARBA" id="ARBA00022516"/>
    </source>
</evidence>
<evidence type="ECO:0000313" key="8">
    <source>
        <dbReference type="Proteomes" id="UP000548476"/>
    </source>
</evidence>
<evidence type="ECO:0000256" key="4">
    <source>
        <dbReference type="ARBA" id="ARBA00023098"/>
    </source>
</evidence>
<evidence type="ECO:0000256" key="1">
    <source>
        <dbReference type="ARBA" id="ARBA00005189"/>
    </source>
</evidence>
<dbReference type="GO" id="GO:0003841">
    <property type="term" value="F:1-acylglycerol-3-phosphate O-acyltransferase activity"/>
    <property type="evidence" value="ECO:0007669"/>
    <property type="project" value="TreeGrafter"/>
</dbReference>
<dbReference type="PANTHER" id="PTHR10434">
    <property type="entry name" value="1-ACYL-SN-GLYCEROL-3-PHOSPHATE ACYLTRANSFERASE"/>
    <property type="match status" value="1"/>
</dbReference>
<comment type="pathway">
    <text evidence="1">Lipid metabolism.</text>
</comment>
<keyword evidence="4" id="KW-0443">Lipid metabolism</keyword>
<organism evidence="7 8">
    <name type="scientific">Phytomonospora endophytica</name>
    <dbReference type="NCBI Taxonomy" id="714109"/>
    <lineage>
        <taxon>Bacteria</taxon>
        <taxon>Bacillati</taxon>
        <taxon>Actinomycetota</taxon>
        <taxon>Actinomycetes</taxon>
        <taxon>Micromonosporales</taxon>
        <taxon>Micromonosporaceae</taxon>
        <taxon>Phytomonospora</taxon>
    </lineage>
</organism>
<evidence type="ECO:0000256" key="5">
    <source>
        <dbReference type="ARBA" id="ARBA00023315"/>
    </source>
</evidence>
<dbReference type="Proteomes" id="UP000548476">
    <property type="component" value="Unassembled WGS sequence"/>
</dbReference>
<comment type="caution">
    <text evidence="7">The sequence shown here is derived from an EMBL/GenBank/DDBJ whole genome shotgun (WGS) entry which is preliminary data.</text>
</comment>
<evidence type="ECO:0000313" key="7">
    <source>
        <dbReference type="EMBL" id="MBB6032193.1"/>
    </source>
</evidence>
<keyword evidence="5 7" id="KW-0012">Acyltransferase</keyword>
<dbReference type="CDD" id="cd07989">
    <property type="entry name" value="LPLAT_AGPAT-like"/>
    <property type="match status" value="1"/>
</dbReference>
<dbReference type="RefSeq" id="WP_184785127.1">
    <property type="nucleotide sequence ID" value="NZ_BONT01000061.1"/>
</dbReference>
<keyword evidence="8" id="KW-1185">Reference proteome</keyword>
<sequence length="317" mass="33650">MSGGWFPDSDCTPSCIPEPNALPSVGLPRRAARVVALASVLAAATVLLPLFPSLGPRLARAVLRASGVVVPMRPAPIAAGSLVVANHSSWIDVVALTALGGPRAPVRMLAKREVGEWPLLGWLAGRTRTLFVDRGSLRTLPSTVAAMAERLRGGESIGVFPEATTWCLPARGRFRRAPFQAAIDADAKVAPVTLWFTFADGSPTTAAAFLGTETFMSSLRRVLRAKGLRLHVIVSEPFPAVGDRRGLAVRAESAVVGEALAGLVTGLRERAAARAEPPAVPAVLVPNARRAFDWNHVPEESVETVDARRRRVLTPQP</sequence>
<evidence type="ECO:0000256" key="3">
    <source>
        <dbReference type="ARBA" id="ARBA00022679"/>
    </source>
</evidence>
<name>A0A841FAY2_9ACTN</name>
<keyword evidence="3 7" id="KW-0808">Transferase</keyword>
<dbReference type="SMART" id="SM00563">
    <property type="entry name" value="PlsC"/>
    <property type="match status" value="1"/>
</dbReference>